<dbReference type="VEuPathDB" id="FungiDB:BO70DRAFT_366300"/>
<dbReference type="AlphaFoldDB" id="A0A317V1P0"/>
<keyword evidence="2" id="KW-1185">Reference proteome</keyword>
<gene>
    <name evidence="1" type="ORF">BO70DRAFT_366300</name>
</gene>
<protein>
    <submittedName>
        <fullName evidence="1">Uncharacterized protein</fullName>
    </submittedName>
</protein>
<dbReference type="GeneID" id="37066536"/>
<name>A0A317V1P0_9EURO</name>
<dbReference type="EMBL" id="MSFL01000040">
    <property type="protein sequence ID" value="PWY67569.1"/>
    <property type="molecule type" value="Genomic_DNA"/>
</dbReference>
<dbReference type="RefSeq" id="XP_025395075.1">
    <property type="nucleotide sequence ID" value="XM_025544299.1"/>
</dbReference>
<reference evidence="1 2" key="1">
    <citation type="submission" date="2016-12" db="EMBL/GenBank/DDBJ databases">
        <title>The genomes of Aspergillus section Nigri reveals drivers in fungal speciation.</title>
        <authorList>
            <consortium name="DOE Joint Genome Institute"/>
            <person name="Vesth T.C."/>
            <person name="Nybo J."/>
            <person name="Theobald S."/>
            <person name="Brandl J."/>
            <person name="Frisvad J.C."/>
            <person name="Nielsen K.F."/>
            <person name="Lyhne E.K."/>
            <person name="Kogle M.E."/>
            <person name="Kuo A."/>
            <person name="Riley R."/>
            <person name="Clum A."/>
            <person name="Nolan M."/>
            <person name="Lipzen A."/>
            <person name="Salamov A."/>
            <person name="Henrissat B."/>
            <person name="Wiebenga A."/>
            <person name="De Vries R.P."/>
            <person name="Grigoriev I.V."/>
            <person name="Mortensen U.H."/>
            <person name="Andersen M.R."/>
            <person name="Baker S.E."/>
        </authorList>
    </citation>
    <scope>NUCLEOTIDE SEQUENCE [LARGE SCALE GENOMIC DNA]</scope>
    <source>
        <strain evidence="1 2">CBS 117.55</strain>
    </source>
</reference>
<evidence type="ECO:0000313" key="2">
    <source>
        <dbReference type="Proteomes" id="UP000247233"/>
    </source>
</evidence>
<accession>A0A317V1P0</accession>
<organism evidence="1 2">
    <name type="scientific">Aspergillus heteromorphus CBS 117.55</name>
    <dbReference type="NCBI Taxonomy" id="1448321"/>
    <lineage>
        <taxon>Eukaryota</taxon>
        <taxon>Fungi</taxon>
        <taxon>Dikarya</taxon>
        <taxon>Ascomycota</taxon>
        <taxon>Pezizomycotina</taxon>
        <taxon>Eurotiomycetes</taxon>
        <taxon>Eurotiomycetidae</taxon>
        <taxon>Eurotiales</taxon>
        <taxon>Aspergillaceae</taxon>
        <taxon>Aspergillus</taxon>
        <taxon>Aspergillus subgen. Circumdati</taxon>
    </lineage>
</organism>
<sequence>MYNVKYLGTGQVPLYSVLRSAIIHRRAWTVLGPPPSGFAKAFHSQPFGVLLSQPVHEGLVVFGSEACRRSPGQLARPAGWLAGLITRSG</sequence>
<proteinExistence type="predicted"/>
<evidence type="ECO:0000313" key="1">
    <source>
        <dbReference type="EMBL" id="PWY67569.1"/>
    </source>
</evidence>
<comment type="caution">
    <text evidence="1">The sequence shown here is derived from an EMBL/GenBank/DDBJ whole genome shotgun (WGS) entry which is preliminary data.</text>
</comment>
<dbReference type="Proteomes" id="UP000247233">
    <property type="component" value="Unassembled WGS sequence"/>
</dbReference>